<keyword evidence="2 4" id="KW-0012">Acyltransferase</keyword>
<evidence type="ECO:0000313" key="4">
    <source>
        <dbReference type="EMBL" id="MFD1799097.1"/>
    </source>
</evidence>
<evidence type="ECO:0000256" key="2">
    <source>
        <dbReference type="ARBA" id="ARBA00023315"/>
    </source>
</evidence>
<proteinExistence type="predicted"/>
<keyword evidence="1 4" id="KW-0808">Transferase</keyword>
<dbReference type="EMBL" id="JBHUFF010000008">
    <property type="protein sequence ID" value="MFD1799097.1"/>
    <property type="molecule type" value="Genomic_DNA"/>
</dbReference>
<dbReference type="RefSeq" id="WP_058919473.1">
    <property type="nucleotide sequence ID" value="NZ_JBHSQC010000015.1"/>
</dbReference>
<dbReference type="EC" id="2.3.-.-" evidence="4"/>
<name>A0ABW4NL61_9LACT</name>
<comment type="caution">
    <text evidence="4">The sequence shown here is derived from an EMBL/GenBank/DDBJ whole genome shotgun (WGS) entry which is preliminary data.</text>
</comment>
<evidence type="ECO:0000313" key="5">
    <source>
        <dbReference type="Proteomes" id="UP001597285"/>
    </source>
</evidence>
<organism evidence="4 5">
    <name type="scientific">Carnobacterium antarcticum</name>
    <dbReference type="NCBI Taxonomy" id="2126436"/>
    <lineage>
        <taxon>Bacteria</taxon>
        <taxon>Bacillati</taxon>
        <taxon>Bacillota</taxon>
        <taxon>Bacilli</taxon>
        <taxon>Lactobacillales</taxon>
        <taxon>Carnobacteriaceae</taxon>
        <taxon>Carnobacterium</taxon>
    </lineage>
</organism>
<dbReference type="Pfam" id="PF00583">
    <property type="entry name" value="Acetyltransf_1"/>
    <property type="match status" value="1"/>
</dbReference>
<dbReference type="PROSITE" id="PS51186">
    <property type="entry name" value="GNAT"/>
    <property type="match status" value="1"/>
</dbReference>
<protein>
    <submittedName>
        <fullName evidence="4">GNAT family N-acetyltransferase</fullName>
        <ecNumber evidence="4">2.3.-.-</ecNumber>
    </submittedName>
</protein>
<dbReference type="InterPro" id="IPR016181">
    <property type="entry name" value="Acyl_CoA_acyltransferase"/>
</dbReference>
<evidence type="ECO:0000259" key="3">
    <source>
        <dbReference type="PROSITE" id="PS51186"/>
    </source>
</evidence>
<sequence>MDIYIRTSQWADYPQIVEIENQIWNSTNTPQVTHYASPEEYAARFPVGSHLVAVSRIRNEVLGFIGFHRATSMEAHQWTWTIDIGVNPAAQSSGVGTKLLDAVKKQAQSEQIHKLSLRVLGTNQNAIRFYQKNGFEIEGILKDEFYLDGHFVDDIFMAFPLKNDTHLV</sequence>
<dbReference type="InterPro" id="IPR050832">
    <property type="entry name" value="Bact_Acetyltransf"/>
</dbReference>
<dbReference type="PANTHER" id="PTHR43877">
    <property type="entry name" value="AMINOALKYLPHOSPHONATE N-ACETYLTRANSFERASE-RELATED-RELATED"/>
    <property type="match status" value="1"/>
</dbReference>
<reference evidence="5" key="1">
    <citation type="journal article" date="2019" name="Int. J. Syst. Evol. Microbiol.">
        <title>The Global Catalogue of Microorganisms (GCM) 10K type strain sequencing project: providing services to taxonomists for standard genome sequencing and annotation.</title>
        <authorList>
            <consortium name="The Broad Institute Genomics Platform"/>
            <consortium name="The Broad Institute Genome Sequencing Center for Infectious Disease"/>
            <person name="Wu L."/>
            <person name="Ma J."/>
        </authorList>
    </citation>
    <scope>NUCLEOTIDE SEQUENCE [LARGE SCALE GENOMIC DNA]</scope>
    <source>
        <strain evidence="5">KCTC 42143</strain>
    </source>
</reference>
<dbReference type="CDD" id="cd04301">
    <property type="entry name" value="NAT_SF"/>
    <property type="match status" value="1"/>
</dbReference>
<dbReference type="Proteomes" id="UP001597285">
    <property type="component" value="Unassembled WGS sequence"/>
</dbReference>
<dbReference type="Gene3D" id="3.40.630.30">
    <property type="match status" value="1"/>
</dbReference>
<feature type="domain" description="N-acetyltransferase" evidence="3">
    <location>
        <begin position="3"/>
        <end position="162"/>
    </location>
</feature>
<dbReference type="SUPFAM" id="SSF55729">
    <property type="entry name" value="Acyl-CoA N-acyltransferases (Nat)"/>
    <property type="match status" value="1"/>
</dbReference>
<dbReference type="PANTHER" id="PTHR43877:SF2">
    <property type="entry name" value="AMINOALKYLPHOSPHONATE N-ACETYLTRANSFERASE-RELATED"/>
    <property type="match status" value="1"/>
</dbReference>
<evidence type="ECO:0000256" key="1">
    <source>
        <dbReference type="ARBA" id="ARBA00022679"/>
    </source>
</evidence>
<dbReference type="InterPro" id="IPR000182">
    <property type="entry name" value="GNAT_dom"/>
</dbReference>
<gene>
    <name evidence="4" type="ORF">ACFSBK_04380</name>
</gene>
<dbReference type="GO" id="GO:0016746">
    <property type="term" value="F:acyltransferase activity"/>
    <property type="evidence" value="ECO:0007669"/>
    <property type="project" value="UniProtKB-KW"/>
</dbReference>
<accession>A0ABW4NL61</accession>
<keyword evidence="5" id="KW-1185">Reference proteome</keyword>